<evidence type="ECO:0000256" key="8">
    <source>
        <dbReference type="ARBA" id="ARBA00023136"/>
    </source>
</evidence>
<evidence type="ECO:0000256" key="9">
    <source>
        <dbReference type="SAM" id="Phobius"/>
    </source>
</evidence>
<keyword evidence="4" id="KW-1003">Cell membrane</keyword>
<feature type="transmembrane region" description="Helical" evidence="9">
    <location>
        <begin position="465"/>
        <end position="485"/>
    </location>
</feature>
<evidence type="ECO:0000256" key="2">
    <source>
        <dbReference type="ARBA" id="ARBA00009137"/>
    </source>
</evidence>
<feature type="transmembrane region" description="Helical" evidence="9">
    <location>
        <begin position="402"/>
        <end position="424"/>
    </location>
</feature>
<evidence type="ECO:0000256" key="7">
    <source>
        <dbReference type="ARBA" id="ARBA00023065"/>
    </source>
</evidence>
<evidence type="ECO:0000256" key="1">
    <source>
        <dbReference type="ARBA" id="ARBA00004651"/>
    </source>
</evidence>
<keyword evidence="5 9" id="KW-0812">Transmembrane</keyword>
<dbReference type="GO" id="GO:0008324">
    <property type="term" value="F:monoatomic cation transmembrane transporter activity"/>
    <property type="evidence" value="ECO:0007669"/>
    <property type="project" value="InterPro"/>
</dbReference>
<dbReference type="InterPro" id="IPR003445">
    <property type="entry name" value="Cat_transpt"/>
</dbReference>
<evidence type="ECO:0000256" key="6">
    <source>
        <dbReference type="ARBA" id="ARBA00022989"/>
    </source>
</evidence>
<feature type="transmembrane region" description="Helical" evidence="9">
    <location>
        <begin position="145"/>
        <end position="171"/>
    </location>
</feature>
<feature type="transmembrane region" description="Helical" evidence="9">
    <location>
        <begin position="243"/>
        <end position="262"/>
    </location>
</feature>
<evidence type="ECO:0000256" key="5">
    <source>
        <dbReference type="ARBA" id="ARBA00022692"/>
    </source>
</evidence>
<organism evidence="10">
    <name type="scientific">groundwater metagenome</name>
    <dbReference type="NCBI Taxonomy" id="717931"/>
    <lineage>
        <taxon>unclassified sequences</taxon>
        <taxon>metagenomes</taxon>
        <taxon>ecological metagenomes</taxon>
    </lineage>
</organism>
<feature type="transmembrane region" description="Helical" evidence="9">
    <location>
        <begin position="282"/>
        <end position="305"/>
    </location>
</feature>
<comment type="similarity">
    <text evidence="2">Belongs to the TrkH potassium transport family.</text>
</comment>
<keyword evidence="7" id="KW-0406">Ion transport</keyword>
<evidence type="ECO:0000313" key="10">
    <source>
        <dbReference type="EMBL" id="CEG13306.1"/>
    </source>
</evidence>
<dbReference type="EMBL" id="CCXY01000295">
    <property type="protein sequence ID" value="CEG13306.1"/>
    <property type="molecule type" value="Genomic_DNA"/>
</dbReference>
<proteinExistence type="inferred from homology"/>
<sequence>MRYIDKHDLKIVLKFLGEALQIIGISVFILGFFSLISDYKHYENISYILPGGLMVVLASFLSRVNVDKSERMETRHALVLSAIAWLLIPLFCSIPFYIASTSLDPLTKFVDAYFEAMSAFTGAGLSMIQNLDTHSSTFLFFRSGLAWIGSVGIIMLFLLILSPSPAVAKLYSAEARTGRIKSTMKGTVREIWKIYILWTIIGVIALLLLGVNFLDSAAHIMTAIGTQGFSTHDTSIGFYYNNIPVQIVLMLFMIMGAISFYIHFNLLDRKFSVVLRNLELKIFILLIVIGSVVICTNLLFLQHYATDDAVKQSTFNVVSAVTTTGFSNTDIGNFDNASKFILIILMIIGGCSISTAGGLKVLKILILTENAWMRIKKALLPESAVVKVKLGGILLTEEEISYITFLAFLFFIIYGLGVIIFLYLGYPTMDALFVCATAISNNGVNTLSGTVWFDMNILGKTTLVFLMYAGRLEILPVLALIFGIVKRIK</sequence>
<feature type="transmembrane region" description="Helical" evidence="9">
    <location>
        <begin position="45"/>
        <end position="66"/>
    </location>
</feature>
<dbReference type="PANTHER" id="PTHR32024">
    <property type="entry name" value="TRK SYSTEM POTASSIUM UPTAKE PROTEIN TRKG-RELATED"/>
    <property type="match status" value="1"/>
</dbReference>
<dbReference type="PANTHER" id="PTHR32024:SF2">
    <property type="entry name" value="TRK SYSTEM POTASSIUM UPTAKE PROTEIN TRKG-RELATED"/>
    <property type="match status" value="1"/>
</dbReference>
<feature type="transmembrane region" description="Helical" evidence="9">
    <location>
        <begin position="192"/>
        <end position="214"/>
    </location>
</feature>
<feature type="transmembrane region" description="Helical" evidence="9">
    <location>
        <begin position="431"/>
        <end position="453"/>
    </location>
</feature>
<evidence type="ECO:0000256" key="3">
    <source>
        <dbReference type="ARBA" id="ARBA00022448"/>
    </source>
</evidence>
<comment type="subcellular location">
    <subcellularLocation>
        <location evidence="1">Cell membrane</location>
        <topology evidence="1">Multi-pass membrane protein</topology>
    </subcellularLocation>
</comment>
<dbReference type="GO" id="GO:0030001">
    <property type="term" value="P:metal ion transport"/>
    <property type="evidence" value="ECO:0007669"/>
    <property type="project" value="UniProtKB-ARBA"/>
</dbReference>
<reference evidence="10" key="1">
    <citation type="submission" date="2014-09" db="EMBL/GenBank/DDBJ databases">
        <authorList>
            <person name="Probst J Alexander"/>
        </authorList>
    </citation>
    <scope>NUCLEOTIDE SEQUENCE</scope>
</reference>
<dbReference type="AlphaFoldDB" id="A0A098ECR4"/>
<feature type="transmembrane region" description="Helical" evidence="9">
    <location>
        <begin position="340"/>
        <end position="366"/>
    </location>
</feature>
<accession>A0A098ECR4</accession>
<feature type="transmembrane region" description="Helical" evidence="9">
    <location>
        <begin position="78"/>
        <end position="98"/>
    </location>
</feature>
<protein>
    <submittedName>
        <fullName evidence="10">Putative Trk system potassium uptake protein TrkH</fullName>
    </submittedName>
</protein>
<evidence type="ECO:0000256" key="4">
    <source>
        <dbReference type="ARBA" id="ARBA00022475"/>
    </source>
</evidence>
<keyword evidence="8 9" id="KW-0472">Membrane</keyword>
<name>A0A098ECR4_9ZZZZ</name>
<gene>
    <name evidence="10" type="ORF">MSIBF_A3640002</name>
</gene>
<dbReference type="Pfam" id="PF02386">
    <property type="entry name" value="TrkH"/>
    <property type="match status" value="1"/>
</dbReference>
<keyword evidence="6 9" id="KW-1133">Transmembrane helix</keyword>
<keyword evidence="3" id="KW-0813">Transport</keyword>
<dbReference type="GO" id="GO:0005886">
    <property type="term" value="C:plasma membrane"/>
    <property type="evidence" value="ECO:0007669"/>
    <property type="project" value="UniProtKB-SubCell"/>
</dbReference>
<feature type="transmembrane region" description="Helical" evidence="9">
    <location>
        <begin position="12"/>
        <end position="33"/>
    </location>
</feature>